<gene>
    <name evidence="1" type="ORF">H1P_840011</name>
</gene>
<proteinExistence type="predicted"/>
<dbReference type="EMBL" id="CAACVJ010000692">
    <property type="protein sequence ID" value="VEP18630.1"/>
    <property type="molecule type" value="Genomic_DNA"/>
</dbReference>
<dbReference type="AlphaFoldDB" id="A0A563W4Q9"/>
<organism evidence="1 2">
    <name type="scientific">Hyella patelloides LEGE 07179</name>
    <dbReference type="NCBI Taxonomy" id="945734"/>
    <lineage>
        <taxon>Bacteria</taxon>
        <taxon>Bacillati</taxon>
        <taxon>Cyanobacteriota</taxon>
        <taxon>Cyanophyceae</taxon>
        <taxon>Pleurocapsales</taxon>
        <taxon>Hyellaceae</taxon>
        <taxon>Hyella</taxon>
    </lineage>
</organism>
<sequence length="66" mass="6708">MSLSWCAISEDTAIGAAGGEIFGEIFGNANVEEIVGGAASGVVVGNVTADRVVVIDPNKPIILYDN</sequence>
<evidence type="ECO:0000313" key="1">
    <source>
        <dbReference type="EMBL" id="VEP18630.1"/>
    </source>
</evidence>
<reference evidence="1 2" key="1">
    <citation type="submission" date="2019-01" db="EMBL/GenBank/DDBJ databases">
        <authorList>
            <person name="Brito A."/>
        </authorList>
    </citation>
    <scope>NUCLEOTIDE SEQUENCE [LARGE SCALE GENOMIC DNA]</scope>
    <source>
        <strain evidence="1">1</strain>
    </source>
</reference>
<keyword evidence="2" id="KW-1185">Reference proteome</keyword>
<evidence type="ECO:0000313" key="2">
    <source>
        <dbReference type="Proteomes" id="UP000320055"/>
    </source>
</evidence>
<name>A0A563W4Q9_9CYAN</name>
<protein>
    <submittedName>
        <fullName evidence="1">Uncharacterized protein</fullName>
    </submittedName>
</protein>
<accession>A0A563W4Q9</accession>
<dbReference type="RefSeq" id="WP_222427051.1">
    <property type="nucleotide sequence ID" value="NZ_LR213842.1"/>
</dbReference>
<dbReference type="Proteomes" id="UP000320055">
    <property type="component" value="Unassembled WGS sequence"/>
</dbReference>